<evidence type="ECO:0000313" key="3">
    <source>
        <dbReference type="Proteomes" id="UP000199258"/>
    </source>
</evidence>
<sequence>MVYNAEREARDAETTAAHEAQIRLTGEKRVLMRAVTGELVSYTPEEYGVGRLGLGPRINTRWGHLVYVLAIGAVIGVFLYLPLHGLFVEGDPESGWFLIVPALLALLEVYAVRNLIREWRAHKLREERGLPRPAY</sequence>
<keyword evidence="1" id="KW-0812">Transmembrane</keyword>
<dbReference type="RefSeq" id="WP_090584246.1">
    <property type="nucleotide sequence ID" value="NZ_FNDT01000001.1"/>
</dbReference>
<feature type="transmembrane region" description="Helical" evidence="1">
    <location>
        <begin position="95"/>
        <end position="116"/>
    </location>
</feature>
<gene>
    <name evidence="2" type="ORF">SAMN04488693_101317</name>
</gene>
<evidence type="ECO:0000256" key="1">
    <source>
        <dbReference type="SAM" id="Phobius"/>
    </source>
</evidence>
<dbReference type="EMBL" id="FNDT01000001">
    <property type="protein sequence ID" value="SDH46411.1"/>
    <property type="molecule type" value="Genomic_DNA"/>
</dbReference>
<reference evidence="2 3" key="1">
    <citation type="submission" date="2016-10" db="EMBL/GenBank/DDBJ databases">
        <authorList>
            <person name="de Groot N.N."/>
        </authorList>
    </citation>
    <scope>NUCLEOTIDE SEQUENCE [LARGE SCALE GENOMIC DNA]</scope>
    <source>
        <strain evidence="2 3">NP_1H</strain>
    </source>
</reference>
<dbReference type="Proteomes" id="UP000199258">
    <property type="component" value="Unassembled WGS sequence"/>
</dbReference>
<protein>
    <submittedName>
        <fullName evidence="2">Uncharacterized protein</fullName>
    </submittedName>
</protein>
<accession>A0A1G8CLI7</accession>
<keyword evidence="1" id="KW-1133">Transmembrane helix</keyword>
<name>A0A1G8CLI7_9MICC</name>
<dbReference type="STRING" id="335973.SAMN04488693_101317"/>
<keyword evidence="1" id="KW-0472">Membrane</keyword>
<feature type="transmembrane region" description="Helical" evidence="1">
    <location>
        <begin position="65"/>
        <end position="83"/>
    </location>
</feature>
<dbReference type="AlphaFoldDB" id="A0A1G8CLI7"/>
<evidence type="ECO:0000313" key="2">
    <source>
        <dbReference type="EMBL" id="SDH46411.1"/>
    </source>
</evidence>
<proteinExistence type="predicted"/>
<organism evidence="2 3">
    <name type="scientific">Arthrobacter subterraneus</name>
    <dbReference type="NCBI Taxonomy" id="335973"/>
    <lineage>
        <taxon>Bacteria</taxon>
        <taxon>Bacillati</taxon>
        <taxon>Actinomycetota</taxon>
        <taxon>Actinomycetes</taxon>
        <taxon>Micrococcales</taxon>
        <taxon>Micrococcaceae</taxon>
        <taxon>Arthrobacter</taxon>
    </lineage>
</organism>
<keyword evidence="3" id="KW-1185">Reference proteome</keyword>
<dbReference type="OrthoDB" id="4954306at2"/>